<feature type="transmembrane region" description="Helical" evidence="1">
    <location>
        <begin position="44"/>
        <end position="60"/>
    </location>
</feature>
<evidence type="ECO:0000256" key="1">
    <source>
        <dbReference type="SAM" id="Phobius"/>
    </source>
</evidence>
<name>A0A397SAA9_9GLOM</name>
<keyword evidence="3" id="KW-1185">Reference proteome</keyword>
<keyword evidence="1" id="KW-0812">Transmembrane</keyword>
<reference evidence="2 3" key="1">
    <citation type="submission" date="2018-06" db="EMBL/GenBank/DDBJ databases">
        <title>Comparative genomics reveals the genomic features of Rhizophagus irregularis, R. cerebriforme, R. diaphanum and Gigaspora rosea, and their symbiotic lifestyle signature.</title>
        <authorList>
            <person name="Morin E."/>
            <person name="San Clemente H."/>
            <person name="Chen E.C.H."/>
            <person name="De La Providencia I."/>
            <person name="Hainaut M."/>
            <person name="Kuo A."/>
            <person name="Kohler A."/>
            <person name="Murat C."/>
            <person name="Tang N."/>
            <person name="Roy S."/>
            <person name="Loubradou J."/>
            <person name="Henrissat B."/>
            <person name="Grigoriev I.V."/>
            <person name="Corradi N."/>
            <person name="Roux C."/>
            <person name="Martin F.M."/>
        </authorList>
    </citation>
    <scope>NUCLEOTIDE SEQUENCE [LARGE SCALE GENOMIC DNA]</scope>
    <source>
        <strain evidence="2 3">DAOM 227022</strain>
    </source>
</reference>
<dbReference type="EMBL" id="QKYT01000669">
    <property type="protein sequence ID" value="RIA82402.1"/>
    <property type="molecule type" value="Genomic_DNA"/>
</dbReference>
<dbReference type="Proteomes" id="UP000265703">
    <property type="component" value="Unassembled WGS sequence"/>
</dbReference>
<keyword evidence="1" id="KW-0472">Membrane</keyword>
<accession>A0A397SAA9</accession>
<dbReference type="AlphaFoldDB" id="A0A397SAA9"/>
<evidence type="ECO:0000313" key="3">
    <source>
        <dbReference type="Proteomes" id="UP000265703"/>
    </source>
</evidence>
<evidence type="ECO:0000313" key="2">
    <source>
        <dbReference type="EMBL" id="RIA82402.1"/>
    </source>
</evidence>
<keyword evidence="1" id="KW-1133">Transmembrane helix</keyword>
<protein>
    <submittedName>
        <fullName evidence="2">Uncharacterized protein</fullName>
    </submittedName>
</protein>
<feature type="transmembrane region" description="Helical" evidence="1">
    <location>
        <begin position="21"/>
        <end position="38"/>
    </location>
</feature>
<organism evidence="2 3">
    <name type="scientific">Glomus cerebriforme</name>
    <dbReference type="NCBI Taxonomy" id="658196"/>
    <lineage>
        <taxon>Eukaryota</taxon>
        <taxon>Fungi</taxon>
        <taxon>Fungi incertae sedis</taxon>
        <taxon>Mucoromycota</taxon>
        <taxon>Glomeromycotina</taxon>
        <taxon>Glomeromycetes</taxon>
        <taxon>Glomerales</taxon>
        <taxon>Glomeraceae</taxon>
        <taxon>Glomus</taxon>
    </lineage>
</organism>
<sequence>MMFKIFPIGTVYFSKCSRTNLLNITKMFIFVIFNVFFIDSFFNPINPIIFIFGILHFVIIRHSE</sequence>
<gene>
    <name evidence="2" type="ORF">C1645_788418</name>
</gene>
<proteinExistence type="predicted"/>
<comment type="caution">
    <text evidence="2">The sequence shown here is derived from an EMBL/GenBank/DDBJ whole genome shotgun (WGS) entry which is preliminary data.</text>
</comment>